<keyword evidence="21" id="KW-1185">Reference proteome</keyword>
<dbReference type="GO" id="GO:0007059">
    <property type="term" value="P:chromosome segregation"/>
    <property type="evidence" value="ECO:0007669"/>
    <property type="project" value="UniProtKB-KW"/>
</dbReference>
<name>A0A4S4LYK1_9AGAM</name>
<evidence type="ECO:0000256" key="17">
    <source>
        <dbReference type="ARBA" id="ARBA00044152"/>
    </source>
</evidence>
<evidence type="ECO:0000256" key="8">
    <source>
        <dbReference type="ARBA" id="ARBA00022701"/>
    </source>
</evidence>
<evidence type="ECO:0000256" key="4">
    <source>
        <dbReference type="ARBA" id="ARBA00005366"/>
    </source>
</evidence>
<evidence type="ECO:0000256" key="5">
    <source>
        <dbReference type="ARBA" id="ARBA00022454"/>
    </source>
</evidence>
<dbReference type="Pfam" id="PF08651">
    <property type="entry name" value="DASH_Duo1"/>
    <property type="match status" value="1"/>
</dbReference>
<feature type="compositionally biased region" description="Basic and acidic residues" evidence="19">
    <location>
        <begin position="164"/>
        <end position="190"/>
    </location>
</feature>
<evidence type="ECO:0000256" key="9">
    <source>
        <dbReference type="ARBA" id="ARBA00022776"/>
    </source>
</evidence>
<dbReference type="GO" id="GO:0072686">
    <property type="term" value="C:mitotic spindle"/>
    <property type="evidence" value="ECO:0007669"/>
    <property type="project" value="InterPro"/>
</dbReference>
<evidence type="ECO:0000256" key="6">
    <source>
        <dbReference type="ARBA" id="ARBA00022490"/>
    </source>
</evidence>
<evidence type="ECO:0000256" key="14">
    <source>
        <dbReference type="ARBA" id="ARBA00023242"/>
    </source>
</evidence>
<evidence type="ECO:0000256" key="10">
    <source>
        <dbReference type="ARBA" id="ARBA00022829"/>
    </source>
</evidence>
<protein>
    <recommendedName>
        <fullName evidence="17">DASH complex subunit DUO1</fullName>
    </recommendedName>
    <alternativeName>
        <fullName evidence="18">Outer kinetochore protein DUO1</fullName>
    </alternativeName>
</protein>
<evidence type="ECO:0000256" key="1">
    <source>
        <dbReference type="ARBA" id="ARBA00004123"/>
    </source>
</evidence>
<comment type="subcellular location">
    <subcellularLocation>
        <location evidence="3">Chromosome</location>
        <location evidence="3">Centromere</location>
        <location evidence="3">Kinetochore</location>
    </subcellularLocation>
    <subcellularLocation>
        <location evidence="2">Cytoplasm</location>
        <location evidence="2">Cytoskeleton</location>
        <location evidence="2">Spindle</location>
    </subcellularLocation>
    <subcellularLocation>
        <location evidence="1">Nucleus</location>
    </subcellularLocation>
</comment>
<keyword evidence="5" id="KW-0158">Chromosome</keyword>
<evidence type="ECO:0000256" key="3">
    <source>
        <dbReference type="ARBA" id="ARBA00004629"/>
    </source>
</evidence>
<dbReference type="GO" id="GO:0042729">
    <property type="term" value="C:DASH complex"/>
    <property type="evidence" value="ECO:0007669"/>
    <property type="project" value="InterPro"/>
</dbReference>
<dbReference type="AlphaFoldDB" id="A0A4S4LYK1"/>
<evidence type="ECO:0000313" key="21">
    <source>
        <dbReference type="Proteomes" id="UP000310158"/>
    </source>
</evidence>
<dbReference type="GO" id="GO:0005874">
    <property type="term" value="C:microtubule"/>
    <property type="evidence" value="ECO:0007669"/>
    <property type="project" value="UniProtKB-KW"/>
</dbReference>
<keyword evidence="10" id="KW-0159">Chromosome partition</keyword>
<feature type="compositionally biased region" description="Polar residues" evidence="19">
    <location>
        <begin position="214"/>
        <end position="244"/>
    </location>
</feature>
<evidence type="ECO:0000256" key="19">
    <source>
        <dbReference type="SAM" id="MobiDB-lite"/>
    </source>
</evidence>
<sequence>MDGLDSSTHTGHGGDDLSLSELSATDHPKPFSLIAQPLHPENIDDENGIFKAVEIRQSEERARENKLQNDLFILRKLNAAFGLYTEALSTTHSSTERVAVQLEQTNALLDKYVNILIKSEAVTRLVFDERWAGAEEDEDMLEREEREAEELRRREDQERALAAQREVERREREEQEREARQEKHRVEGVKTGRSVSRSTSGVRGVRGTRASMRSAAQTASRSVSTRTNNSITQVGSGKISTTASKIGRPSLSVSTRGSTVSHKLPRQG</sequence>
<keyword evidence="9" id="KW-0498">Mitosis</keyword>
<evidence type="ECO:0000256" key="7">
    <source>
        <dbReference type="ARBA" id="ARBA00022618"/>
    </source>
</evidence>
<gene>
    <name evidence="20" type="ORF">EW146_g3139</name>
</gene>
<evidence type="ECO:0000256" key="11">
    <source>
        <dbReference type="ARBA" id="ARBA00022838"/>
    </source>
</evidence>
<evidence type="ECO:0000256" key="16">
    <source>
        <dbReference type="ARBA" id="ARBA00023328"/>
    </source>
</evidence>
<keyword evidence="12" id="KW-0175">Coiled coil</keyword>
<keyword evidence="14" id="KW-0539">Nucleus</keyword>
<feature type="compositionally biased region" description="Polar residues" evidence="19">
    <location>
        <begin position="1"/>
        <end position="10"/>
    </location>
</feature>
<dbReference type="EMBL" id="SGPL01000099">
    <property type="protein sequence ID" value="THH17714.1"/>
    <property type="molecule type" value="Genomic_DNA"/>
</dbReference>
<accession>A0A4S4LYK1</accession>
<keyword evidence="13" id="KW-0206">Cytoskeleton</keyword>
<dbReference type="PANTHER" id="PTHR28216:SF1">
    <property type="entry name" value="DASH COMPLEX SUBUNIT DUO1"/>
    <property type="match status" value="1"/>
</dbReference>
<keyword evidence="11" id="KW-0995">Kinetochore</keyword>
<keyword evidence="6" id="KW-0963">Cytoplasm</keyword>
<keyword evidence="16" id="KW-0137">Centromere</keyword>
<feature type="region of interest" description="Disordered" evidence="19">
    <location>
        <begin position="1"/>
        <end position="22"/>
    </location>
</feature>
<comment type="caution">
    <text evidence="20">The sequence shown here is derived from an EMBL/GenBank/DDBJ whole genome shotgun (WGS) entry which is preliminary data.</text>
</comment>
<dbReference type="GO" id="GO:0051301">
    <property type="term" value="P:cell division"/>
    <property type="evidence" value="ECO:0007669"/>
    <property type="project" value="UniProtKB-KW"/>
</dbReference>
<evidence type="ECO:0000313" key="20">
    <source>
        <dbReference type="EMBL" id="THH17714.1"/>
    </source>
</evidence>
<feature type="region of interest" description="Disordered" evidence="19">
    <location>
        <begin position="164"/>
        <end position="268"/>
    </location>
</feature>
<keyword evidence="7" id="KW-0132">Cell division</keyword>
<dbReference type="Proteomes" id="UP000310158">
    <property type="component" value="Unassembled WGS sequence"/>
</dbReference>
<feature type="compositionally biased region" description="Polar residues" evidence="19">
    <location>
        <begin position="251"/>
        <end position="261"/>
    </location>
</feature>
<dbReference type="PANTHER" id="PTHR28216">
    <property type="entry name" value="DASH COMPLEX SUBUNIT DUO1"/>
    <property type="match status" value="1"/>
</dbReference>
<keyword evidence="15" id="KW-0131">Cell cycle</keyword>
<reference evidence="20 21" key="1">
    <citation type="submission" date="2019-02" db="EMBL/GenBank/DDBJ databases">
        <title>Genome sequencing of the rare red list fungi Bondarzewia mesenterica.</title>
        <authorList>
            <person name="Buettner E."/>
            <person name="Kellner H."/>
        </authorList>
    </citation>
    <scope>NUCLEOTIDE SEQUENCE [LARGE SCALE GENOMIC DNA]</scope>
    <source>
        <strain evidence="20 21">DSM 108281</strain>
    </source>
</reference>
<feature type="compositionally biased region" description="Low complexity" evidence="19">
    <location>
        <begin position="191"/>
        <end position="209"/>
    </location>
</feature>
<dbReference type="InterPro" id="IPR013960">
    <property type="entry name" value="DASH_Duo1"/>
</dbReference>
<evidence type="ECO:0000256" key="2">
    <source>
        <dbReference type="ARBA" id="ARBA00004186"/>
    </source>
</evidence>
<evidence type="ECO:0000256" key="18">
    <source>
        <dbReference type="ARBA" id="ARBA00044358"/>
    </source>
</evidence>
<organism evidence="20 21">
    <name type="scientific">Bondarzewia mesenterica</name>
    <dbReference type="NCBI Taxonomy" id="1095465"/>
    <lineage>
        <taxon>Eukaryota</taxon>
        <taxon>Fungi</taxon>
        <taxon>Dikarya</taxon>
        <taxon>Basidiomycota</taxon>
        <taxon>Agaricomycotina</taxon>
        <taxon>Agaricomycetes</taxon>
        <taxon>Russulales</taxon>
        <taxon>Bondarzewiaceae</taxon>
        <taxon>Bondarzewia</taxon>
    </lineage>
</organism>
<evidence type="ECO:0000256" key="13">
    <source>
        <dbReference type="ARBA" id="ARBA00023212"/>
    </source>
</evidence>
<evidence type="ECO:0000256" key="15">
    <source>
        <dbReference type="ARBA" id="ARBA00023306"/>
    </source>
</evidence>
<evidence type="ECO:0000256" key="12">
    <source>
        <dbReference type="ARBA" id="ARBA00023054"/>
    </source>
</evidence>
<comment type="similarity">
    <text evidence="4">Belongs to the DASH complex DUO1 family.</text>
</comment>
<dbReference type="OrthoDB" id="5599235at2759"/>
<dbReference type="GO" id="GO:0000278">
    <property type="term" value="P:mitotic cell cycle"/>
    <property type="evidence" value="ECO:0007669"/>
    <property type="project" value="InterPro"/>
</dbReference>
<keyword evidence="8" id="KW-0493">Microtubule</keyword>
<proteinExistence type="inferred from homology"/>